<evidence type="ECO:0000259" key="9">
    <source>
        <dbReference type="Pfam" id="PF03725"/>
    </source>
</evidence>
<dbReference type="GO" id="GO:0016075">
    <property type="term" value="P:rRNA catabolic process"/>
    <property type="evidence" value="ECO:0007669"/>
    <property type="project" value="TreeGrafter"/>
</dbReference>
<evidence type="ECO:0000256" key="5">
    <source>
        <dbReference type="ARBA" id="ARBA00022839"/>
    </source>
</evidence>
<comment type="caution">
    <text evidence="10">The sequence shown here is derived from an EMBL/GenBank/DDBJ whole genome shotgun (WGS) entry which is preliminary data.</text>
</comment>
<dbReference type="GO" id="GO:0000956">
    <property type="term" value="P:nuclear-transcribed mRNA catabolic process"/>
    <property type="evidence" value="ECO:0007669"/>
    <property type="project" value="UniProtKB-ARBA"/>
</dbReference>
<dbReference type="InterPro" id="IPR027408">
    <property type="entry name" value="PNPase/RNase_PH_dom_sf"/>
</dbReference>
<dbReference type="Pfam" id="PF03725">
    <property type="entry name" value="RNase_PH_C"/>
    <property type="match status" value="1"/>
</dbReference>
<sequence length="293" mass="32423">MSKEEVIDYKKTKKRLDGRKMDEIRPLSIKVGVIPNADGSAYLEWGQNKVYAAVYGPREALPKHTQNPYKAVIKAVYRMASFSVPDRKRPGPNRRDHEISKVLSEALEKVVFVNQFPNTEIAVMVEVADSNAGSRVACLTAAACALADAGIPMRDLVSAVGVGKAFNEIVLDLNKDEEDAPDAVDVPLAIMPTTGEIVLLQMDGLLTRKEWDAVAALGIKGCQQVYEVQKKALTERFTVEELNKKAVEKAVGVEKNTKKEVVLEKKVDKVDKKEKESKTEKKGKDSKSKKVRK</sequence>
<accession>A0A7K4BZW0</accession>
<dbReference type="GO" id="GO:0003723">
    <property type="term" value="F:RNA binding"/>
    <property type="evidence" value="ECO:0007669"/>
    <property type="project" value="TreeGrafter"/>
</dbReference>
<reference evidence="10 11" key="1">
    <citation type="journal article" date="2020" name="Biotechnol. Biofuels">
        <title>New insights from the biogas microbiome by comprehensive genome-resolved metagenomics of nearly 1600 species originating from multiple anaerobic digesters.</title>
        <authorList>
            <person name="Campanaro S."/>
            <person name="Treu L."/>
            <person name="Rodriguez-R L.M."/>
            <person name="Kovalovszki A."/>
            <person name="Ziels R.M."/>
            <person name="Maus I."/>
            <person name="Zhu X."/>
            <person name="Kougias P.G."/>
            <person name="Basile A."/>
            <person name="Luo G."/>
            <person name="Schluter A."/>
            <person name="Konstantinidis K.T."/>
            <person name="Angelidaki I."/>
        </authorList>
    </citation>
    <scope>NUCLEOTIDE SEQUENCE [LARGE SCALE GENOMIC DNA]</scope>
    <source>
        <strain evidence="10">AS22ysBPME_79</strain>
    </source>
</reference>
<dbReference type="InterPro" id="IPR015847">
    <property type="entry name" value="ExoRNase_PH_dom2"/>
</dbReference>
<keyword evidence="3" id="KW-0963">Cytoplasm</keyword>
<name>A0A7K4BZW0_9ARCH</name>
<dbReference type="Proteomes" id="UP000526302">
    <property type="component" value="Unassembled WGS sequence"/>
</dbReference>
<feature type="domain" description="Exoribonuclease phosphorolytic" evidence="9">
    <location>
        <begin position="155"/>
        <end position="220"/>
    </location>
</feature>
<feature type="region of interest" description="Disordered" evidence="7">
    <location>
        <begin position="268"/>
        <end position="293"/>
    </location>
</feature>
<organism evidence="10 11">
    <name type="scientific">Candidatus Iainarchaeum sp</name>
    <dbReference type="NCBI Taxonomy" id="3101447"/>
    <lineage>
        <taxon>Archaea</taxon>
        <taxon>Candidatus Iainarchaeota</taxon>
        <taxon>Candidatus Iainarchaeia</taxon>
        <taxon>Candidatus Iainarchaeales</taxon>
        <taxon>Candidatus Iainarchaeaceae</taxon>
        <taxon>Candidatus Iainarchaeum</taxon>
    </lineage>
</organism>
<dbReference type="SUPFAM" id="SSF55666">
    <property type="entry name" value="Ribonuclease PH domain 2-like"/>
    <property type="match status" value="1"/>
</dbReference>
<dbReference type="PANTHER" id="PTHR11953">
    <property type="entry name" value="EXOSOME COMPLEX COMPONENT"/>
    <property type="match status" value="1"/>
</dbReference>
<evidence type="ECO:0000256" key="2">
    <source>
        <dbReference type="ARBA" id="ARBA00006678"/>
    </source>
</evidence>
<dbReference type="InterPro" id="IPR020568">
    <property type="entry name" value="Ribosomal_Su5_D2-typ_SF"/>
</dbReference>
<dbReference type="InterPro" id="IPR036345">
    <property type="entry name" value="ExoRNase_PH_dom2_sf"/>
</dbReference>
<dbReference type="EMBL" id="JAAZKV010000023">
    <property type="protein sequence ID" value="NMA44768.1"/>
    <property type="molecule type" value="Genomic_DNA"/>
</dbReference>
<proteinExistence type="inferred from homology"/>
<evidence type="ECO:0000313" key="11">
    <source>
        <dbReference type="Proteomes" id="UP000526302"/>
    </source>
</evidence>
<dbReference type="GO" id="GO:0000177">
    <property type="term" value="C:cytoplasmic exosome (RNase complex)"/>
    <property type="evidence" value="ECO:0007669"/>
    <property type="project" value="TreeGrafter"/>
</dbReference>
<keyword evidence="5 10" id="KW-0540">Nuclease</keyword>
<dbReference type="Gene3D" id="3.30.230.70">
    <property type="entry name" value="GHMP Kinase, N-terminal domain"/>
    <property type="match status" value="1"/>
</dbReference>
<comment type="subunit">
    <text evidence="6">Component of the archaeal exosome complex. Forms a hexameric ring-like arrangement composed of 3 Rrp41-Rrp42 heterodimers. The hexameric ring associates with a trimer of Rrp4 and/or Csl4 subunits.</text>
</comment>
<feature type="domain" description="Exoribonuclease phosphorolytic" evidence="8">
    <location>
        <begin position="23"/>
        <end position="152"/>
    </location>
</feature>
<evidence type="ECO:0000256" key="3">
    <source>
        <dbReference type="ARBA" id="ARBA00022490"/>
    </source>
</evidence>
<dbReference type="AlphaFoldDB" id="A0A7K4BZW0"/>
<dbReference type="SUPFAM" id="SSF54211">
    <property type="entry name" value="Ribosomal protein S5 domain 2-like"/>
    <property type="match status" value="1"/>
</dbReference>
<dbReference type="InterPro" id="IPR001247">
    <property type="entry name" value="ExoRNase_PH_dom1"/>
</dbReference>
<dbReference type="PANTHER" id="PTHR11953:SF0">
    <property type="entry name" value="EXOSOME COMPLEX COMPONENT RRP41"/>
    <property type="match status" value="1"/>
</dbReference>
<evidence type="ECO:0000256" key="7">
    <source>
        <dbReference type="SAM" id="MobiDB-lite"/>
    </source>
</evidence>
<dbReference type="GO" id="GO:0004527">
    <property type="term" value="F:exonuclease activity"/>
    <property type="evidence" value="ECO:0007669"/>
    <property type="project" value="UniProtKB-KW"/>
</dbReference>
<evidence type="ECO:0000313" key="10">
    <source>
        <dbReference type="EMBL" id="NMA44768.1"/>
    </source>
</evidence>
<evidence type="ECO:0000256" key="6">
    <source>
        <dbReference type="ARBA" id="ARBA00062149"/>
    </source>
</evidence>
<comment type="similarity">
    <text evidence="2">Belongs to the RNase PH family.</text>
</comment>
<gene>
    <name evidence="10" type="ORF">GX950_03095</name>
</gene>
<dbReference type="GO" id="GO:0010467">
    <property type="term" value="P:gene expression"/>
    <property type="evidence" value="ECO:0007669"/>
    <property type="project" value="UniProtKB-ARBA"/>
</dbReference>
<evidence type="ECO:0000259" key="8">
    <source>
        <dbReference type="Pfam" id="PF01138"/>
    </source>
</evidence>
<comment type="subcellular location">
    <subcellularLocation>
        <location evidence="1">Cytoplasm</location>
    </subcellularLocation>
</comment>
<dbReference type="InterPro" id="IPR050080">
    <property type="entry name" value="RNase_PH"/>
</dbReference>
<dbReference type="FunFam" id="3.30.230.70:FF:000004">
    <property type="entry name" value="Exosome complex component Rrp41"/>
    <property type="match status" value="1"/>
</dbReference>
<dbReference type="Pfam" id="PF01138">
    <property type="entry name" value="RNase_PH"/>
    <property type="match status" value="1"/>
</dbReference>
<keyword evidence="4" id="KW-0271">Exosome</keyword>
<keyword evidence="5 10" id="KW-0269">Exonuclease</keyword>
<protein>
    <submittedName>
        <fullName evidence="10">Exosome complex exonuclease Rrp41</fullName>
    </submittedName>
</protein>
<evidence type="ECO:0000256" key="4">
    <source>
        <dbReference type="ARBA" id="ARBA00022835"/>
    </source>
</evidence>
<keyword evidence="5 10" id="KW-0378">Hydrolase</keyword>
<evidence type="ECO:0000256" key="1">
    <source>
        <dbReference type="ARBA" id="ARBA00004496"/>
    </source>
</evidence>